<name>A0A8E2DVE5_9APHY</name>
<dbReference type="Proteomes" id="UP000250043">
    <property type="component" value="Unassembled WGS sequence"/>
</dbReference>
<keyword evidence="1" id="KW-0479">Metal-binding</keyword>
<sequence length="211" mass="23215">MQRVDPYAMIAQHLAPLPHHRPFVKDVVGGPLYLHQQRTLEVIQLIEVPAPPRVQPPSTFSSSSFASSSYTSSSSDEESDCESYCSSDAEDIEPASASVSNDTYNTRQSRVLAWRESSAKAMGAALPPPQTSSLTPPLKRKADGDDEDMDDDTASHSSKRSRPAWQQRRLSTHPCPACDESFSTRQSLRQHGLDSHLNDACRVAVEYGLES</sequence>
<dbReference type="GO" id="GO:0008270">
    <property type="term" value="F:zinc ion binding"/>
    <property type="evidence" value="ECO:0007669"/>
    <property type="project" value="UniProtKB-KW"/>
</dbReference>
<dbReference type="InterPro" id="IPR013087">
    <property type="entry name" value="Znf_C2H2_type"/>
</dbReference>
<keyword evidence="5" id="KW-1185">Reference proteome</keyword>
<dbReference type="AlphaFoldDB" id="A0A8E2DVE5"/>
<dbReference type="OrthoDB" id="3256870at2759"/>
<dbReference type="PROSITE" id="PS00028">
    <property type="entry name" value="ZINC_FINGER_C2H2_1"/>
    <property type="match status" value="1"/>
</dbReference>
<accession>A0A8E2DVE5</accession>
<feature type="compositionally biased region" description="Low complexity" evidence="2">
    <location>
        <begin position="58"/>
        <end position="74"/>
    </location>
</feature>
<dbReference type="Gene3D" id="3.30.160.60">
    <property type="entry name" value="Classic Zinc Finger"/>
    <property type="match status" value="1"/>
</dbReference>
<protein>
    <recommendedName>
        <fullName evidence="3">C2H2-type domain-containing protein</fullName>
    </recommendedName>
</protein>
<evidence type="ECO:0000313" key="4">
    <source>
        <dbReference type="EMBL" id="OCH96376.1"/>
    </source>
</evidence>
<evidence type="ECO:0000313" key="5">
    <source>
        <dbReference type="Proteomes" id="UP000250043"/>
    </source>
</evidence>
<feature type="compositionally biased region" description="Polar residues" evidence="2">
    <location>
        <begin position="97"/>
        <end position="106"/>
    </location>
</feature>
<dbReference type="PROSITE" id="PS50157">
    <property type="entry name" value="ZINC_FINGER_C2H2_2"/>
    <property type="match status" value="1"/>
</dbReference>
<dbReference type="EMBL" id="KV722331">
    <property type="protein sequence ID" value="OCH96376.1"/>
    <property type="molecule type" value="Genomic_DNA"/>
</dbReference>
<evidence type="ECO:0000259" key="3">
    <source>
        <dbReference type="PROSITE" id="PS50157"/>
    </source>
</evidence>
<feature type="region of interest" description="Disordered" evidence="2">
    <location>
        <begin position="53"/>
        <end position="106"/>
    </location>
</feature>
<gene>
    <name evidence="4" type="ORF">OBBRIDRAFT_787456</name>
</gene>
<keyword evidence="1" id="KW-0863">Zinc-finger</keyword>
<feature type="region of interest" description="Disordered" evidence="2">
    <location>
        <begin position="119"/>
        <end position="183"/>
    </location>
</feature>
<proteinExistence type="predicted"/>
<reference evidence="4 5" key="1">
    <citation type="submission" date="2016-07" db="EMBL/GenBank/DDBJ databases">
        <title>Draft genome of the white-rot fungus Obba rivulosa 3A-2.</title>
        <authorList>
            <consortium name="DOE Joint Genome Institute"/>
            <person name="Miettinen O."/>
            <person name="Riley R."/>
            <person name="Acob R."/>
            <person name="Barry K."/>
            <person name="Cullen D."/>
            <person name="De Vries R."/>
            <person name="Hainaut M."/>
            <person name="Hatakka A."/>
            <person name="Henrissat B."/>
            <person name="Hilden K."/>
            <person name="Kuo R."/>
            <person name="Labutti K."/>
            <person name="Lipzen A."/>
            <person name="Makela M.R."/>
            <person name="Sandor L."/>
            <person name="Spatafora J.W."/>
            <person name="Grigoriev I.V."/>
            <person name="Hibbett D.S."/>
        </authorList>
    </citation>
    <scope>NUCLEOTIDE SEQUENCE [LARGE SCALE GENOMIC DNA]</scope>
    <source>
        <strain evidence="4 5">3A-2</strain>
    </source>
</reference>
<keyword evidence="1" id="KW-0862">Zinc</keyword>
<organism evidence="4 5">
    <name type="scientific">Obba rivulosa</name>
    <dbReference type="NCBI Taxonomy" id="1052685"/>
    <lineage>
        <taxon>Eukaryota</taxon>
        <taxon>Fungi</taxon>
        <taxon>Dikarya</taxon>
        <taxon>Basidiomycota</taxon>
        <taxon>Agaricomycotina</taxon>
        <taxon>Agaricomycetes</taxon>
        <taxon>Polyporales</taxon>
        <taxon>Gelatoporiaceae</taxon>
        <taxon>Obba</taxon>
    </lineage>
</organism>
<evidence type="ECO:0000256" key="1">
    <source>
        <dbReference type="PROSITE-ProRule" id="PRU00042"/>
    </source>
</evidence>
<evidence type="ECO:0000256" key="2">
    <source>
        <dbReference type="SAM" id="MobiDB-lite"/>
    </source>
</evidence>
<feature type="domain" description="C2H2-type" evidence="3">
    <location>
        <begin position="173"/>
        <end position="201"/>
    </location>
</feature>